<name>A0ABN9YEK0_9DINO</name>
<evidence type="ECO:0000313" key="2">
    <source>
        <dbReference type="EMBL" id="CAK0910175.1"/>
    </source>
</evidence>
<reference evidence="2" key="1">
    <citation type="submission" date="2023-10" db="EMBL/GenBank/DDBJ databases">
        <authorList>
            <person name="Chen Y."/>
            <person name="Shah S."/>
            <person name="Dougan E. K."/>
            <person name="Thang M."/>
            <person name="Chan C."/>
        </authorList>
    </citation>
    <scope>NUCLEOTIDE SEQUENCE [LARGE SCALE GENOMIC DNA]</scope>
</reference>
<dbReference type="PANTHER" id="PTHR16128:SF5">
    <property type="entry name" value="FAD_NAD(P)-BINDING OXIDOREDUCTASE FAMILY PROTEIN"/>
    <property type="match status" value="1"/>
</dbReference>
<gene>
    <name evidence="2" type="ORF">PCOR1329_LOCUS84413</name>
</gene>
<protein>
    <recommendedName>
        <fullName evidence="4">Amine oxidase domain-containing protein</fullName>
    </recommendedName>
</protein>
<organism evidence="2 3">
    <name type="scientific">Prorocentrum cordatum</name>
    <dbReference type="NCBI Taxonomy" id="2364126"/>
    <lineage>
        <taxon>Eukaryota</taxon>
        <taxon>Sar</taxon>
        <taxon>Alveolata</taxon>
        <taxon>Dinophyceae</taxon>
        <taxon>Prorocentrales</taxon>
        <taxon>Prorocentraceae</taxon>
        <taxon>Prorocentrum</taxon>
    </lineage>
</organism>
<dbReference type="PANTHER" id="PTHR16128">
    <property type="entry name" value="FAD/NAD(P)-BINDING OXIDOREDUCTASE FAMILY PROTEIN"/>
    <property type="match status" value="1"/>
</dbReference>
<feature type="region of interest" description="Disordered" evidence="1">
    <location>
        <begin position="439"/>
        <end position="489"/>
    </location>
</feature>
<dbReference type="Gene3D" id="3.90.660.10">
    <property type="match status" value="1"/>
</dbReference>
<dbReference type="EMBL" id="CAUYUJ010022337">
    <property type="protein sequence ID" value="CAK0910175.1"/>
    <property type="molecule type" value="Genomic_DNA"/>
</dbReference>
<accession>A0ABN9YEK0</accession>
<evidence type="ECO:0000313" key="3">
    <source>
        <dbReference type="Proteomes" id="UP001189429"/>
    </source>
</evidence>
<evidence type="ECO:0000256" key="1">
    <source>
        <dbReference type="SAM" id="MobiDB-lite"/>
    </source>
</evidence>
<sequence>MQADVGPRIAVVGTGMAAVMCAKTLAHMAQSDVGSASSLRNARITLCTSRGKLATQTGPKNGSIPQAGKPFFDYGCQYFTATDQWFQEQVGRWEKAGFVTALAGNQIGMLSEANGFKPVLGGKCWVGNGGMGPMLAKVIEDIKQEFPGIVEHVAGFPESSMAVKSLSKTSNTWRLGTLGGKQLGPFDFVIGGFAQHVLTDPFLLSGGQVCQKMLQCLRRVESNQLIPIQVCFEGDPLPAAFTAAHVYGEDCLSFVCNNSRKPQQSGKDGTPGPQHWTLLSTAKFAETEFNTNPKGYKRSAQDGMLGALSRVLGVTDLAKHRPVINRINHWEDGLATNAPPDSKGCLFDVEAGLGWCGDFCVSPGIQGAALSGRAMATTLSSYIGAQSGFDDSGMLPFDEPWRSVQRTESSILLDIGAFPSELGLTENWTHTDLVPSAADGYKPEGHTGAAGARISNDTVSGKGNKGKGDGKGKKGYKSAVGSKGKGKSY</sequence>
<dbReference type="Gene3D" id="3.50.50.60">
    <property type="entry name" value="FAD/NAD(P)-binding domain"/>
    <property type="match status" value="1"/>
</dbReference>
<dbReference type="InterPro" id="IPR036188">
    <property type="entry name" value="FAD/NAD-bd_sf"/>
</dbReference>
<keyword evidence="3" id="KW-1185">Reference proteome</keyword>
<evidence type="ECO:0008006" key="4">
    <source>
        <dbReference type="Google" id="ProtNLM"/>
    </source>
</evidence>
<comment type="caution">
    <text evidence="2">The sequence shown here is derived from an EMBL/GenBank/DDBJ whole genome shotgun (WGS) entry which is preliminary data.</text>
</comment>
<dbReference type="Proteomes" id="UP001189429">
    <property type="component" value="Unassembled WGS sequence"/>
</dbReference>
<dbReference type="SUPFAM" id="SSF51905">
    <property type="entry name" value="FAD/NAD(P)-binding domain"/>
    <property type="match status" value="1"/>
</dbReference>
<proteinExistence type="predicted"/>